<dbReference type="HOGENOM" id="CLU_3067260_0_0_6"/>
<dbReference type="EMBL" id="CP001339">
    <property type="protein sequence ID" value="ACL71117.1"/>
    <property type="molecule type" value="Genomic_DNA"/>
</dbReference>
<dbReference type="AlphaFoldDB" id="B8GST2"/>
<keyword evidence="2" id="KW-1185">Reference proteome</keyword>
<dbReference type="KEGG" id="tgr:Tgr7_0012"/>
<reference evidence="1 2" key="1">
    <citation type="journal article" date="2011" name="Stand. Genomic Sci.">
        <title>Complete genome sequence of 'Thioalkalivibrio sulfidophilus' HL-EbGr7.</title>
        <authorList>
            <person name="Muyzer G."/>
            <person name="Sorokin D.Y."/>
            <person name="Mavromatis K."/>
            <person name="Lapidus A."/>
            <person name="Clum A."/>
            <person name="Ivanova N."/>
            <person name="Pati A."/>
            <person name="d'Haeseleer P."/>
            <person name="Woyke T."/>
            <person name="Kyrpides N.C."/>
        </authorList>
    </citation>
    <scope>NUCLEOTIDE SEQUENCE [LARGE SCALE GENOMIC DNA]</scope>
    <source>
        <strain evidence="1 2">HL-EbGR7</strain>
    </source>
</reference>
<proteinExistence type="predicted"/>
<dbReference type="Proteomes" id="UP000002383">
    <property type="component" value="Chromosome"/>
</dbReference>
<dbReference type="STRING" id="396588.Tgr7_0012"/>
<name>B8GST2_THISH</name>
<gene>
    <name evidence="1" type="ordered locus">Tgr7_0012</name>
</gene>
<protein>
    <submittedName>
        <fullName evidence="1">Uncharacterized protein</fullName>
    </submittedName>
</protein>
<sequence length="53" mass="5990">MAICLEVRGLCITVRPTRLHRAAHGRRLIVNLRLMAGTVRPAEARDLTRMARP</sequence>
<organism evidence="1 2">
    <name type="scientific">Thioalkalivibrio sulfidiphilus (strain HL-EbGR7)</name>
    <dbReference type="NCBI Taxonomy" id="396588"/>
    <lineage>
        <taxon>Bacteria</taxon>
        <taxon>Pseudomonadati</taxon>
        <taxon>Pseudomonadota</taxon>
        <taxon>Gammaproteobacteria</taxon>
        <taxon>Chromatiales</taxon>
        <taxon>Ectothiorhodospiraceae</taxon>
        <taxon>Thioalkalivibrio</taxon>
    </lineage>
</organism>
<accession>B8GST2</accession>
<evidence type="ECO:0000313" key="2">
    <source>
        <dbReference type="Proteomes" id="UP000002383"/>
    </source>
</evidence>
<evidence type="ECO:0000313" key="1">
    <source>
        <dbReference type="EMBL" id="ACL71117.1"/>
    </source>
</evidence>